<dbReference type="InterPro" id="IPR036938">
    <property type="entry name" value="PAP2/HPO_sf"/>
</dbReference>
<reference evidence="4" key="1">
    <citation type="journal article" date="2019" name="Int. J. Syst. Evol. Microbiol.">
        <title>The Global Catalogue of Microorganisms (GCM) 10K type strain sequencing project: providing services to taxonomists for standard genome sequencing and annotation.</title>
        <authorList>
            <consortium name="The Broad Institute Genomics Platform"/>
            <consortium name="The Broad Institute Genome Sequencing Center for Infectious Disease"/>
            <person name="Wu L."/>
            <person name="Ma J."/>
        </authorList>
    </citation>
    <scope>NUCLEOTIDE SEQUENCE [LARGE SCALE GENOMIC DNA]</scope>
    <source>
        <strain evidence="4">CGMCC 4.7643</strain>
    </source>
</reference>
<feature type="transmembrane region" description="Helical" evidence="1">
    <location>
        <begin position="58"/>
        <end position="74"/>
    </location>
</feature>
<name>A0ABW5GBC5_9PSEU</name>
<feature type="transmembrane region" description="Helical" evidence="1">
    <location>
        <begin position="139"/>
        <end position="160"/>
    </location>
</feature>
<proteinExistence type="predicted"/>
<feature type="transmembrane region" description="Helical" evidence="1">
    <location>
        <begin position="81"/>
        <end position="99"/>
    </location>
</feature>
<gene>
    <name evidence="3" type="ORF">ACFSYJ_09295</name>
</gene>
<evidence type="ECO:0000256" key="1">
    <source>
        <dbReference type="SAM" id="Phobius"/>
    </source>
</evidence>
<dbReference type="Proteomes" id="UP001597419">
    <property type="component" value="Unassembled WGS sequence"/>
</dbReference>
<feature type="transmembrane region" description="Helical" evidence="1">
    <location>
        <begin position="166"/>
        <end position="184"/>
    </location>
</feature>
<accession>A0ABW5GBC5</accession>
<feature type="domain" description="Phosphatidic acid phosphatase type 2/haloperoxidase" evidence="2">
    <location>
        <begin position="110"/>
        <end position="181"/>
    </location>
</feature>
<evidence type="ECO:0000259" key="2">
    <source>
        <dbReference type="Pfam" id="PF01569"/>
    </source>
</evidence>
<dbReference type="InterPro" id="IPR000326">
    <property type="entry name" value="PAP2/HPO"/>
</dbReference>
<evidence type="ECO:0000313" key="3">
    <source>
        <dbReference type="EMBL" id="MFD2458796.1"/>
    </source>
</evidence>
<dbReference type="RefSeq" id="WP_345387334.1">
    <property type="nucleotide sequence ID" value="NZ_BAABHG010000002.1"/>
</dbReference>
<dbReference type="Pfam" id="PF01569">
    <property type="entry name" value="PAP2"/>
    <property type="match status" value="1"/>
</dbReference>
<dbReference type="EMBL" id="JBHUKU010000004">
    <property type="protein sequence ID" value="MFD2458796.1"/>
    <property type="molecule type" value="Genomic_DNA"/>
</dbReference>
<comment type="caution">
    <text evidence="3">The sequence shown here is derived from an EMBL/GenBank/DDBJ whole genome shotgun (WGS) entry which is preliminary data.</text>
</comment>
<keyword evidence="1" id="KW-0472">Membrane</keyword>
<dbReference type="Gene3D" id="1.20.144.10">
    <property type="entry name" value="Phosphatidic acid phosphatase type 2/haloperoxidase"/>
    <property type="match status" value="1"/>
</dbReference>
<sequence length="198" mass="20725">MRSRWPTIIALACAVLALALGLVYAGGHGPGALDAAAESAITGWPHGLLRALVLPTEPYVLLPVLALLTAWCLATRRRGDALFAVLGPAVAVSANTWVLKPLFDRWKGETLVYPSGHTVSMVATLAVLVLLVHGRARTVTAVTGAVALVAVALGMIGLDYHYLTDVVGGTFFAIFAVLAVRGLLTRLAPRLARARSDG</sequence>
<dbReference type="SUPFAM" id="SSF48317">
    <property type="entry name" value="Acid phosphatase/Vanadium-dependent haloperoxidase"/>
    <property type="match status" value="1"/>
</dbReference>
<keyword evidence="1" id="KW-0812">Transmembrane</keyword>
<protein>
    <submittedName>
        <fullName evidence="3">Phosphatase PAP2 family protein</fullName>
    </submittedName>
</protein>
<feature type="transmembrane region" description="Helical" evidence="1">
    <location>
        <begin position="111"/>
        <end position="132"/>
    </location>
</feature>
<evidence type="ECO:0000313" key="4">
    <source>
        <dbReference type="Proteomes" id="UP001597419"/>
    </source>
</evidence>
<keyword evidence="4" id="KW-1185">Reference proteome</keyword>
<keyword evidence="1" id="KW-1133">Transmembrane helix</keyword>
<organism evidence="3 4">
    <name type="scientific">Amycolatopsis samaneae</name>
    <dbReference type="NCBI Taxonomy" id="664691"/>
    <lineage>
        <taxon>Bacteria</taxon>
        <taxon>Bacillati</taxon>
        <taxon>Actinomycetota</taxon>
        <taxon>Actinomycetes</taxon>
        <taxon>Pseudonocardiales</taxon>
        <taxon>Pseudonocardiaceae</taxon>
        <taxon>Amycolatopsis</taxon>
    </lineage>
</organism>